<evidence type="ECO:0000256" key="5">
    <source>
        <dbReference type="SAM" id="SignalP"/>
    </source>
</evidence>
<sequence>MTLTRSARRRLVPVSLVLVGLALAACASPAGRTSEQAGPRGFTEAEQVAGSPITVWVDASRVTAVDAFTAANPDVKVQVETYDGSANGSDSFKTKISLLDRAGSGWPDVVFSTQNNDAAWASVGAGGQQPFAAVLNKGLVKDDLLSGFTKGSLDPCTVDGAVYCLRNDLAQDVLWYDRSLMDQFGYKLPTTWEEYTELGERVAREHPGYITGAAGDPFTPEIFFWPSKCGASGVVGPRAMTVNTTSPQCQRAAQLVDRGVQGGWMTDLSVFSPEFVQKYTGKVLMMPGPAWFAGAIFNNEASLNVPAGRIGAAAPLPWAGEEPATGNVGGGTWFVSSHSKNLDAATRFVDFVTTADDYQVAKAPGYPAYAPAADKWIAGQERSGYYATDLSALTVAAPQVWSGWGAPAFSQEAVWARTMQPLITSRQPLEQALGTWGQAIVDQAKVNGYTVQ</sequence>
<reference evidence="6 7" key="1">
    <citation type="submission" date="2020-04" db="EMBL/GenBank/DDBJ databases">
        <authorList>
            <person name="Klaysubun C."/>
            <person name="Duangmal K."/>
            <person name="Lipun K."/>
        </authorList>
    </citation>
    <scope>NUCLEOTIDE SEQUENCE [LARGE SCALE GENOMIC DNA]</scope>
    <source>
        <strain evidence="6 7">JCM 11839</strain>
    </source>
</reference>
<keyword evidence="7" id="KW-1185">Reference proteome</keyword>
<dbReference type="EMBL" id="JAAXKY010000009">
    <property type="protein sequence ID" value="NMH76446.1"/>
    <property type="molecule type" value="Genomic_DNA"/>
</dbReference>
<dbReference type="RefSeq" id="WP_169394527.1">
    <property type="nucleotide sequence ID" value="NZ_BAAAJH010000022.1"/>
</dbReference>
<evidence type="ECO:0000313" key="6">
    <source>
        <dbReference type="EMBL" id="NMH76446.1"/>
    </source>
</evidence>
<dbReference type="InterPro" id="IPR050490">
    <property type="entry name" value="Bact_solute-bd_prot1"/>
</dbReference>
<proteinExistence type="inferred from homology"/>
<evidence type="ECO:0000256" key="1">
    <source>
        <dbReference type="ARBA" id="ARBA00004196"/>
    </source>
</evidence>
<gene>
    <name evidence="6" type="ORF">HF577_04930</name>
</gene>
<evidence type="ECO:0000256" key="4">
    <source>
        <dbReference type="ARBA" id="ARBA00022729"/>
    </source>
</evidence>
<name>A0ABX1R9I7_9PSEU</name>
<dbReference type="PANTHER" id="PTHR43649">
    <property type="entry name" value="ARABINOSE-BINDING PROTEIN-RELATED"/>
    <property type="match status" value="1"/>
</dbReference>
<dbReference type="SUPFAM" id="SSF53850">
    <property type="entry name" value="Periplasmic binding protein-like II"/>
    <property type="match status" value="1"/>
</dbReference>
<dbReference type="PANTHER" id="PTHR43649:SF31">
    <property type="entry name" value="SN-GLYCEROL-3-PHOSPHATE-BINDING PERIPLASMIC PROTEIN UGPB"/>
    <property type="match status" value="1"/>
</dbReference>
<feature type="chain" id="PRO_5045893146" evidence="5">
    <location>
        <begin position="25"/>
        <end position="452"/>
    </location>
</feature>
<organism evidence="6 7">
    <name type="scientific">Pseudonocardia xinjiangensis</name>
    <dbReference type="NCBI Taxonomy" id="75289"/>
    <lineage>
        <taxon>Bacteria</taxon>
        <taxon>Bacillati</taxon>
        <taxon>Actinomycetota</taxon>
        <taxon>Actinomycetes</taxon>
        <taxon>Pseudonocardiales</taxon>
        <taxon>Pseudonocardiaceae</taxon>
        <taxon>Pseudonocardia</taxon>
    </lineage>
</organism>
<dbReference type="Gene3D" id="3.40.190.10">
    <property type="entry name" value="Periplasmic binding protein-like II"/>
    <property type="match status" value="1"/>
</dbReference>
<accession>A0ABX1R9I7</accession>
<keyword evidence="3" id="KW-0813">Transport</keyword>
<evidence type="ECO:0000313" key="7">
    <source>
        <dbReference type="Proteomes" id="UP001296706"/>
    </source>
</evidence>
<evidence type="ECO:0000256" key="3">
    <source>
        <dbReference type="ARBA" id="ARBA00022448"/>
    </source>
</evidence>
<feature type="signal peptide" evidence="5">
    <location>
        <begin position="1"/>
        <end position="24"/>
    </location>
</feature>
<dbReference type="PROSITE" id="PS51257">
    <property type="entry name" value="PROKAR_LIPOPROTEIN"/>
    <property type="match status" value="1"/>
</dbReference>
<dbReference type="Pfam" id="PF01547">
    <property type="entry name" value="SBP_bac_1"/>
    <property type="match status" value="1"/>
</dbReference>
<dbReference type="Proteomes" id="UP001296706">
    <property type="component" value="Unassembled WGS sequence"/>
</dbReference>
<comment type="similarity">
    <text evidence="2">Belongs to the bacterial solute-binding protein 1 family.</text>
</comment>
<protein>
    <submittedName>
        <fullName evidence="6">Extracellular solute-binding protein</fullName>
    </submittedName>
</protein>
<evidence type="ECO:0000256" key="2">
    <source>
        <dbReference type="ARBA" id="ARBA00008520"/>
    </source>
</evidence>
<comment type="caution">
    <text evidence="6">The sequence shown here is derived from an EMBL/GenBank/DDBJ whole genome shotgun (WGS) entry which is preliminary data.</text>
</comment>
<dbReference type="InterPro" id="IPR006059">
    <property type="entry name" value="SBP"/>
</dbReference>
<keyword evidence="4 5" id="KW-0732">Signal</keyword>
<comment type="subcellular location">
    <subcellularLocation>
        <location evidence="1">Cell envelope</location>
    </subcellularLocation>
</comment>